<feature type="region of interest" description="Disordered" evidence="1">
    <location>
        <begin position="12"/>
        <end position="42"/>
    </location>
</feature>
<dbReference type="AlphaFoldDB" id="U2SDU6"/>
<sequence length="111" mass="12108">MELACYRGDARGRRVDLRSPGPGHDGRGAGGLRTRPRRDGRQQIEETARHIVARMVTALGERAGSMARELTAGDIDKVHDLFGATSSHGRRELGEAVRRHLKAALGERQAS</sequence>
<gene>
    <name evidence="2" type="ORF">HMPREF0682_1844</name>
</gene>
<organism evidence="2 3">
    <name type="scientific">Propionibacterium acidifaciens F0233</name>
    <dbReference type="NCBI Taxonomy" id="553198"/>
    <lineage>
        <taxon>Bacteria</taxon>
        <taxon>Bacillati</taxon>
        <taxon>Actinomycetota</taxon>
        <taxon>Actinomycetes</taxon>
        <taxon>Propionibacteriales</taxon>
        <taxon>Propionibacteriaceae</taxon>
        <taxon>Propionibacterium</taxon>
    </lineage>
</organism>
<protein>
    <submittedName>
        <fullName evidence="2">Uncharacterized protein</fullName>
    </submittedName>
</protein>
<reference evidence="2" key="1">
    <citation type="submission" date="2013-08" db="EMBL/GenBank/DDBJ databases">
        <authorList>
            <person name="Durkin A.S."/>
            <person name="Haft D.R."/>
            <person name="McCorrison J."/>
            <person name="Torralba M."/>
            <person name="Gillis M."/>
            <person name="Haft D.H."/>
            <person name="Methe B."/>
            <person name="Sutton G."/>
            <person name="Nelson K.E."/>
        </authorList>
    </citation>
    <scope>NUCLEOTIDE SEQUENCE [LARGE SCALE GENOMIC DNA]</scope>
    <source>
        <strain evidence="2">F0233</strain>
    </source>
</reference>
<name>U2SDU6_9ACTN</name>
<evidence type="ECO:0000313" key="2">
    <source>
        <dbReference type="EMBL" id="ERK60877.1"/>
    </source>
</evidence>
<evidence type="ECO:0000313" key="3">
    <source>
        <dbReference type="Proteomes" id="UP000017052"/>
    </source>
</evidence>
<accession>U2SDU6</accession>
<comment type="caution">
    <text evidence="2">The sequence shown here is derived from an EMBL/GenBank/DDBJ whole genome shotgun (WGS) entry which is preliminary data.</text>
</comment>
<dbReference type="Proteomes" id="UP000017052">
    <property type="component" value="Unassembled WGS sequence"/>
</dbReference>
<proteinExistence type="predicted"/>
<keyword evidence="3" id="KW-1185">Reference proteome</keyword>
<evidence type="ECO:0000256" key="1">
    <source>
        <dbReference type="SAM" id="MobiDB-lite"/>
    </source>
</evidence>
<dbReference type="EMBL" id="ACVN02000071">
    <property type="protein sequence ID" value="ERK60877.1"/>
    <property type="molecule type" value="Genomic_DNA"/>
</dbReference>